<keyword evidence="3" id="KW-1185">Reference proteome</keyword>
<evidence type="ECO:0000313" key="3">
    <source>
        <dbReference type="Proteomes" id="UP001526430"/>
    </source>
</evidence>
<comment type="caution">
    <text evidence="2">The sequence shown here is derived from an EMBL/GenBank/DDBJ whole genome shotgun (WGS) entry which is preliminary data.</text>
</comment>
<evidence type="ECO:0000313" key="2">
    <source>
        <dbReference type="EMBL" id="MCW8087383.1"/>
    </source>
</evidence>
<reference evidence="2 3" key="1">
    <citation type="submission" date="2022-10" db="EMBL/GenBank/DDBJ databases">
        <title>Roseococcus glaciei nov., sp. nov., isolated from glacier.</title>
        <authorList>
            <person name="Liu Q."/>
            <person name="Xin Y.-H."/>
        </authorList>
    </citation>
    <scope>NUCLEOTIDE SEQUENCE [LARGE SCALE GENOMIC DNA]</scope>
    <source>
        <strain evidence="2 3">MDT2-1-1</strain>
    </source>
</reference>
<organism evidence="2 3">
    <name type="scientific">Sabulicella glaciei</name>
    <dbReference type="NCBI Taxonomy" id="2984948"/>
    <lineage>
        <taxon>Bacteria</taxon>
        <taxon>Pseudomonadati</taxon>
        <taxon>Pseudomonadota</taxon>
        <taxon>Alphaproteobacteria</taxon>
        <taxon>Acetobacterales</taxon>
        <taxon>Acetobacteraceae</taxon>
        <taxon>Sabulicella</taxon>
    </lineage>
</organism>
<dbReference type="InterPro" id="IPR011330">
    <property type="entry name" value="Glyco_hydro/deAcase_b/a-brl"/>
</dbReference>
<proteinExistence type="inferred from homology"/>
<dbReference type="PANTHER" id="PTHR30292">
    <property type="entry name" value="UNCHARACTERIZED PROTEIN YBGL-RELATED"/>
    <property type="match status" value="1"/>
</dbReference>
<dbReference type="InterPro" id="IPR005501">
    <property type="entry name" value="LamB/YcsF/PxpA-like"/>
</dbReference>
<dbReference type="EMBL" id="JAPFQI010000016">
    <property type="protein sequence ID" value="MCW8087383.1"/>
    <property type="molecule type" value="Genomic_DNA"/>
</dbReference>
<dbReference type="Gene3D" id="3.20.20.370">
    <property type="entry name" value="Glycoside hydrolase/deacetylase"/>
    <property type="match status" value="1"/>
</dbReference>
<dbReference type="PANTHER" id="PTHR30292:SF0">
    <property type="entry name" value="5-OXOPROLINASE SUBUNIT A"/>
    <property type="match status" value="1"/>
</dbReference>
<dbReference type="Proteomes" id="UP001526430">
    <property type="component" value="Unassembled WGS sequence"/>
</dbReference>
<dbReference type="HAMAP" id="MF_00691">
    <property type="entry name" value="PxpA"/>
    <property type="match status" value="1"/>
</dbReference>
<dbReference type="NCBIfam" id="NF003816">
    <property type="entry name" value="PRK05406.1-5"/>
    <property type="match status" value="1"/>
</dbReference>
<keyword evidence="1" id="KW-0067">ATP-binding</keyword>
<comment type="subunit">
    <text evidence="1">Forms a complex composed of PxpA, PxpB and PxpC.</text>
</comment>
<dbReference type="SUPFAM" id="SSF88713">
    <property type="entry name" value="Glycoside hydrolase/deacetylase"/>
    <property type="match status" value="1"/>
</dbReference>
<evidence type="ECO:0000256" key="1">
    <source>
        <dbReference type="HAMAP-Rule" id="MF_00691"/>
    </source>
</evidence>
<dbReference type="Pfam" id="PF03746">
    <property type="entry name" value="LamB_YcsF"/>
    <property type="match status" value="1"/>
</dbReference>
<dbReference type="EC" id="3.5.2.9" evidence="1"/>
<gene>
    <name evidence="1" type="primary">pxpA</name>
    <name evidence="2" type="ORF">OF850_17270</name>
</gene>
<name>A0ABT3NZM6_9PROT</name>
<keyword evidence="1" id="KW-0378">Hydrolase</keyword>
<comment type="catalytic activity">
    <reaction evidence="1">
        <text>5-oxo-L-proline + ATP + 2 H2O = L-glutamate + ADP + phosphate + H(+)</text>
        <dbReference type="Rhea" id="RHEA:10348"/>
        <dbReference type="ChEBI" id="CHEBI:15377"/>
        <dbReference type="ChEBI" id="CHEBI:15378"/>
        <dbReference type="ChEBI" id="CHEBI:29985"/>
        <dbReference type="ChEBI" id="CHEBI:30616"/>
        <dbReference type="ChEBI" id="CHEBI:43474"/>
        <dbReference type="ChEBI" id="CHEBI:58402"/>
        <dbReference type="ChEBI" id="CHEBI:456216"/>
        <dbReference type="EC" id="3.5.2.9"/>
    </reaction>
</comment>
<accession>A0ABT3NZM6</accession>
<keyword evidence="1" id="KW-0547">Nucleotide-binding</keyword>
<dbReference type="CDD" id="cd10787">
    <property type="entry name" value="LamB_YcsF_like"/>
    <property type="match status" value="1"/>
</dbReference>
<comment type="function">
    <text evidence="1">Catalyzes the cleavage of 5-oxoproline to form L-glutamate coupled to the hydrolysis of ATP to ADP and inorganic phosphate.</text>
</comment>
<protein>
    <recommendedName>
        <fullName evidence="1">5-oxoprolinase subunit A</fullName>
        <shortName evidence="1">5-OPase subunit A</shortName>
        <ecNumber evidence="1">3.5.2.9</ecNumber>
    </recommendedName>
    <alternativeName>
        <fullName evidence="1">5-oxoprolinase (ATP-hydrolyzing) subunit A</fullName>
    </alternativeName>
</protein>
<sequence length="258" mass="27243">MKIDLNSDMAEGFGAWRMAEDETLLGIVSSVNLACGFHAGDAVIMDRTVRLAKERGVAIGAHVGFPDLMGFGRRLMQIEPKEMEKYAIYQLGALEGIARAAGARMTHASFHGALGNLISVDQSMADAMARAVRAFDPTLFVSSSPGTAIARAAEAQGLRVFTKFLADRAYDAKGLLVSRKLPGSMVKDADAVRKRVARLLTDGTVVAVTGEALRMQVDSILIHSDTAGAVDLARTIRGAIEAAGGSVAPFPQTLGGVR</sequence>
<dbReference type="RefSeq" id="WP_301591576.1">
    <property type="nucleotide sequence ID" value="NZ_JAPFQI010000016.1"/>
</dbReference>
<comment type="similarity">
    <text evidence="1">Belongs to the LamB/PxpA family.</text>
</comment>
<dbReference type="NCBIfam" id="NF003814">
    <property type="entry name" value="PRK05406.1-3"/>
    <property type="match status" value="1"/>
</dbReference>